<accession>A0A7J8WS73</accession>
<comment type="caution">
    <text evidence="1">The sequence shown here is derived from an EMBL/GenBank/DDBJ whole genome shotgun (WGS) entry which is preliminary data.</text>
</comment>
<dbReference type="Proteomes" id="UP000593577">
    <property type="component" value="Unassembled WGS sequence"/>
</dbReference>
<feature type="non-terminal residue" evidence="1">
    <location>
        <position position="1"/>
    </location>
</feature>
<proteinExistence type="predicted"/>
<evidence type="ECO:0000313" key="1">
    <source>
        <dbReference type="EMBL" id="MBA0677856.1"/>
    </source>
</evidence>
<evidence type="ECO:0000313" key="2">
    <source>
        <dbReference type="Proteomes" id="UP000593577"/>
    </source>
</evidence>
<gene>
    <name evidence="1" type="ORF">Goari_019241</name>
</gene>
<dbReference type="EMBL" id="JABFAA010000003">
    <property type="protein sequence ID" value="MBA0677856.1"/>
    <property type="molecule type" value="Genomic_DNA"/>
</dbReference>
<organism evidence="1 2">
    <name type="scientific">Gossypium aridum</name>
    <name type="common">American cotton</name>
    <name type="synonym">Erioxylum aridum</name>
    <dbReference type="NCBI Taxonomy" id="34290"/>
    <lineage>
        <taxon>Eukaryota</taxon>
        <taxon>Viridiplantae</taxon>
        <taxon>Streptophyta</taxon>
        <taxon>Embryophyta</taxon>
        <taxon>Tracheophyta</taxon>
        <taxon>Spermatophyta</taxon>
        <taxon>Magnoliopsida</taxon>
        <taxon>eudicotyledons</taxon>
        <taxon>Gunneridae</taxon>
        <taxon>Pentapetalae</taxon>
        <taxon>rosids</taxon>
        <taxon>malvids</taxon>
        <taxon>Malvales</taxon>
        <taxon>Malvaceae</taxon>
        <taxon>Malvoideae</taxon>
        <taxon>Gossypium</taxon>
    </lineage>
</organism>
<protein>
    <submittedName>
        <fullName evidence="1">Uncharacterized protein</fullName>
    </submittedName>
</protein>
<reference evidence="1 2" key="1">
    <citation type="journal article" date="2019" name="Genome Biol. Evol.">
        <title>Insights into the evolution of the New World diploid cottons (Gossypium, subgenus Houzingenia) based on genome sequencing.</title>
        <authorList>
            <person name="Grover C.E."/>
            <person name="Arick M.A. 2nd"/>
            <person name="Thrash A."/>
            <person name="Conover J.L."/>
            <person name="Sanders W.S."/>
            <person name="Peterson D.G."/>
            <person name="Frelichowski J.E."/>
            <person name="Scheffler J.A."/>
            <person name="Scheffler B.E."/>
            <person name="Wendel J.F."/>
        </authorList>
    </citation>
    <scope>NUCLEOTIDE SEQUENCE [LARGE SCALE GENOMIC DNA]</scope>
    <source>
        <strain evidence="1">185</strain>
        <tissue evidence="1">Leaf</tissue>
    </source>
</reference>
<dbReference type="AlphaFoldDB" id="A0A7J8WS73"/>
<name>A0A7J8WS73_GOSAI</name>
<sequence>GSGFLVRGQHRPGVQVRLETYQRIHREVETRDTHILSSMRRVYHHFGRRAVTIGIAGRWVRTYRLRDTFPKPVNNSTEVERIRYAQAYIIEIIGGYLMPDLSQNLVHLRIPTALKDIRLLLDQRSEAHFQWTPYEDPTIRAVIPDEFFQNLNIWHVKVPLVNYVIVEMHQMDRDSWQAIFALGRADALANPYRKGTTGPFKSMKKG</sequence>
<keyword evidence="2" id="KW-1185">Reference proteome</keyword>